<keyword evidence="5" id="KW-0472">Membrane</keyword>
<sequence>MEFGIEARGEGFSKTAVYQISSELLTSVLPLGNSSADIILAGSNTGFLRKILVTQSKAYVKFDVSGDRNIPVAGEMVLDTHSNLYLLTGNKITKLSMTSCEIHQTCGECVTSNDPLGCGWCFNHCSTRTRCQYNMWHTQSCPPFVLGISPANGPLEGSTKVTIKGENFGSNENTAYVSIGNEPCLIKKINDTRITCLTSRVELHVSAAVKVRVTNATSKFYRINGISEQRGILFEHTQSSIKNIFPMKGPISGNTTVTITGDKFEIGSSLSVKVGKMKCDIQTKNDTEILCLTQSCGTCPLVYEGGNLEPSHCRYSGDIVVAIDGAAYQLLENKTFCYMPNPEIIQQPSRKSIIISGGLNIEIHGKWFDSVTNHGIRISVGDAHFGSFCKMKYSGSLLICSTPDLTPELNKSAEVIVGRMTVILNNNPVKSTTLMIYPDPELDYLDIDTKVKEIEMEDKLLELKGRYLNYAARKEDYMIKINGSRCPVIDLDQTFLICNLSSTVHIKDVPLLVEVSVGLNWKRRSVFEGSSTEPSFLVVYLNNAETRGLMDPPYDTGTSSAEQDTPMHVKQKRQSDTELVVEGAACISKPGFDAIGTANMLRQQNIFIERDLVRLGEDIGHGNFGCVYKGYLLSMEEKEERLVAVKTVLKTEVQDINAILDEAMIMKDFDHPNVLSLIGISVAPGEFPLVIIPFVTNGDLLSYIRSDDNKPTVKDLVRFGLDIARGMEYLGSIKFVHRDLAARNCMVDEDLKVKVADFGLARDIYTKNYYSSDNKKMLPVKWMAPESLENGTYGTKSDVWSFGVVMWELMTRGAAPYCDVNNWDMHKYLESGRRLKRTDFCPPPLYDIMMTCWEFDPNNRPTFQEINQTITGLVEE</sequence>
<dbReference type="Pfam" id="PF01833">
    <property type="entry name" value="TIG"/>
    <property type="match status" value="2"/>
</dbReference>
<dbReference type="SMART" id="SM00219">
    <property type="entry name" value="TyrKc"/>
    <property type="match status" value="1"/>
</dbReference>
<dbReference type="FunFam" id="1.10.510.10:FF:000743">
    <property type="entry name" value="Predicted protein"/>
    <property type="match status" value="1"/>
</dbReference>
<keyword evidence="10" id="KW-0547">Nucleotide-binding</keyword>
<evidence type="ECO:0000313" key="13">
    <source>
        <dbReference type="Proteomes" id="UP000507470"/>
    </source>
</evidence>
<dbReference type="InterPro" id="IPR013783">
    <property type="entry name" value="Ig-like_fold"/>
</dbReference>
<dbReference type="InterPro" id="IPR036352">
    <property type="entry name" value="Semap_dom_sf"/>
</dbReference>
<dbReference type="GO" id="GO:0043235">
    <property type="term" value="C:receptor complex"/>
    <property type="evidence" value="ECO:0007669"/>
    <property type="project" value="TreeGrafter"/>
</dbReference>
<evidence type="ECO:0000256" key="10">
    <source>
        <dbReference type="PROSITE-ProRule" id="PRU10141"/>
    </source>
</evidence>
<keyword evidence="13" id="KW-1185">Reference proteome</keyword>
<organism evidence="12 13">
    <name type="scientific">Mytilus coruscus</name>
    <name type="common">Sea mussel</name>
    <dbReference type="NCBI Taxonomy" id="42192"/>
    <lineage>
        <taxon>Eukaryota</taxon>
        <taxon>Metazoa</taxon>
        <taxon>Spiralia</taxon>
        <taxon>Lophotrochozoa</taxon>
        <taxon>Mollusca</taxon>
        <taxon>Bivalvia</taxon>
        <taxon>Autobranchia</taxon>
        <taxon>Pteriomorphia</taxon>
        <taxon>Mytilida</taxon>
        <taxon>Mytiloidea</taxon>
        <taxon>Mytilidae</taxon>
        <taxon>Mytilinae</taxon>
        <taxon>Mytilus</taxon>
    </lineage>
</organism>
<dbReference type="InterPro" id="IPR002909">
    <property type="entry name" value="IPT_dom"/>
</dbReference>
<evidence type="ECO:0000256" key="1">
    <source>
        <dbReference type="ARBA" id="ARBA00004167"/>
    </source>
</evidence>
<dbReference type="InterPro" id="IPR020635">
    <property type="entry name" value="Tyr_kinase_cat_dom"/>
</dbReference>
<dbReference type="OrthoDB" id="546826at2759"/>
<dbReference type="Pfam" id="PF07714">
    <property type="entry name" value="PK_Tyr_Ser-Thr"/>
    <property type="match status" value="1"/>
</dbReference>
<dbReference type="GO" id="GO:0007399">
    <property type="term" value="P:nervous system development"/>
    <property type="evidence" value="ECO:0007669"/>
    <property type="project" value="TreeGrafter"/>
</dbReference>
<dbReference type="SMART" id="SM00429">
    <property type="entry name" value="IPT"/>
    <property type="match status" value="3"/>
</dbReference>
<dbReference type="InterPro" id="IPR002165">
    <property type="entry name" value="Plexin_repeat"/>
</dbReference>
<dbReference type="InterPro" id="IPR017441">
    <property type="entry name" value="Protein_kinase_ATP_BS"/>
</dbReference>
<dbReference type="GO" id="GO:0005886">
    <property type="term" value="C:plasma membrane"/>
    <property type="evidence" value="ECO:0007669"/>
    <property type="project" value="TreeGrafter"/>
</dbReference>
<dbReference type="PROSITE" id="PS00109">
    <property type="entry name" value="PROTEIN_KINASE_TYR"/>
    <property type="match status" value="1"/>
</dbReference>
<protein>
    <recommendedName>
        <fullName evidence="2">receptor protein-tyrosine kinase</fullName>
        <ecNumber evidence="2">2.7.10.1</ecNumber>
    </recommendedName>
</protein>
<dbReference type="GO" id="GO:0004714">
    <property type="term" value="F:transmembrane receptor protein tyrosine kinase activity"/>
    <property type="evidence" value="ECO:0007669"/>
    <property type="project" value="UniProtKB-EC"/>
</dbReference>
<keyword evidence="4" id="KW-1133">Transmembrane helix</keyword>
<evidence type="ECO:0000259" key="11">
    <source>
        <dbReference type="PROSITE" id="PS50011"/>
    </source>
</evidence>
<dbReference type="PROSITE" id="PS00107">
    <property type="entry name" value="PROTEIN_KINASE_ATP"/>
    <property type="match status" value="1"/>
</dbReference>
<dbReference type="InterPro" id="IPR001245">
    <property type="entry name" value="Ser-Thr/Tyr_kinase_cat_dom"/>
</dbReference>
<dbReference type="InterPro" id="IPR008266">
    <property type="entry name" value="Tyr_kinase_AS"/>
</dbReference>
<dbReference type="PROSITE" id="PS50011">
    <property type="entry name" value="PROTEIN_KINASE_DOM"/>
    <property type="match status" value="1"/>
</dbReference>
<dbReference type="Gene3D" id="3.30.200.20">
    <property type="entry name" value="Phosphorylase Kinase, domain 1"/>
    <property type="match status" value="1"/>
</dbReference>
<dbReference type="PRINTS" id="PR00109">
    <property type="entry name" value="TYRKINASE"/>
</dbReference>
<dbReference type="SMART" id="SM00423">
    <property type="entry name" value="PSI"/>
    <property type="match status" value="1"/>
</dbReference>
<dbReference type="Gene3D" id="2.130.10.10">
    <property type="entry name" value="YVTN repeat-like/Quinoprotein amine dehydrogenase"/>
    <property type="match status" value="1"/>
</dbReference>
<comment type="catalytic activity">
    <reaction evidence="9">
        <text>L-tyrosyl-[protein] + ATP = O-phospho-L-tyrosyl-[protein] + ADP + H(+)</text>
        <dbReference type="Rhea" id="RHEA:10596"/>
        <dbReference type="Rhea" id="RHEA-COMP:10136"/>
        <dbReference type="Rhea" id="RHEA-COMP:20101"/>
        <dbReference type="ChEBI" id="CHEBI:15378"/>
        <dbReference type="ChEBI" id="CHEBI:30616"/>
        <dbReference type="ChEBI" id="CHEBI:46858"/>
        <dbReference type="ChEBI" id="CHEBI:61978"/>
        <dbReference type="ChEBI" id="CHEBI:456216"/>
        <dbReference type="EC" id="2.7.10.1"/>
    </reaction>
</comment>
<dbReference type="SUPFAM" id="SSF101912">
    <property type="entry name" value="Sema domain"/>
    <property type="match status" value="1"/>
</dbReference>
<dbReference type="SUPFAM" id="SSF103575">
    <property type="entry name" value="Plexin repeat"/>
    <property type="match status" value="1"/>
</dbReference>
<evidence type="ECO:0000256" key="3">
    <source>
        <dbReference type="ARBA" id="ARBA00022692"/>
    </source>
</evidence>
<dbReference type="InterPro" id="IPR016201">
    <property type="entry name" value="PSI"/>
</dbReference>
<dbReference type="AlphaFoldDB" id="A0A6J8E3W1"/>
<evidence type="ECO:0000256" key="7">
    <source>
        <dbReference type="ARBA" id="ARBA00023170"/>
    </source>
</evidence>
<dbReference type="GO" id="GO:0016477">
    <property type="term" value="P:cell migration"/>
    <property type="evidence" value="ECO:0007669"/>
    <property type="project" value="TreeGrafter"/>
</dbReference>
<evidence type="ECO:0000256" key="5">
    <source>
        <dbReference type="ARBA" id="ARBA00023136"/>
    </source>
</evidence>
<dbReference type="Gene3D" id="1.10.510.10">
    <property type="entry name" value="Transferase(Phosphotransferase) domain 1"/>
    <property type="match status" value="1"/>
</dbReference>
<dbReference type="GO" id="GO:0007169">
    <property type="term" value="P:cell surface receptor protein tyrosine kinase signaling pathway"/>
    <property type="evidence" value="ECO:0007669"/>
    <property type="project" value="TreeGrafter"/>
</dbReference>
<evidence type="ECO:0000256" key="9">
    <source>
        <dbReference type="ARBA" id="ARBA00051243"/>
    </source>
</evidence>
<dbReference type="InterPro" id="IPR015943">
    <property type="entry name" value="WD40/YVTN_repeat-like_dom_sf"/>
</dbReference>
<feature type="domain" description="Protein kinase" evidence="11">
    <location>
        <begin position="613"/>
        <end position="876"/>
    </location>
</feature>
<dbReference type="CDD" id="cd00192">
    <property type="entry name" value="PTKc"/>
    <property type="match status" value="1"/>
</dbReference>
<evidence type="ECO:0000256" key="2">
    <source>
        <dbReference type="ARBA" id="ARBA00011902"/>
    </source>
</evidence>
<evidence type="ECO:0000256" key="6">
    <source>
        <dbReference type="ARBA" id="ARBA00023157"/>
    </source>
</evidence>
<dbReference type="PANTHER" id="PTHR24416">
    <property type="entry name" value="TYROSINE-PROTEIN KINASE RECEPTOR"/>
    <property type="match status" value="1"/>
</dbReference>
<dbReference type="CDD" id="cd00603">
    <property type="entry name" value="IPT_PCSR"/>
    <property type="match status" value="2"/>
</dbReference>
<dbReference type="GO" id="GO:0005524">
    <property type="term" value="F:ATP binding"/>
    <property type="evidence" value="ECO:0007669"/>
    <property type="project" value="UniProtKB-UniRule"/>
</dbReference>
<keyword evidence="12" id="KW-0808">Transferase</keyword>
<dbReference type="InterPro" id="IPR000719">
    <property type="entry name" value="Prot_kinase_dom"/>
</dbReference>
<keyword evidence="10" id="KW-0067">ATP-binding</keyword>
<dbReference type="EC" id="2.7.10.1" evidence="2"/>
<dbReference type="PANTHER" id="PTHR24416:SF564">
    <property type="entry name" value="MACROPHAGE-STIMULATING PROTEIN RECEPTOR"/>
    <property type="match status" value="1"/>
</dbReference>
<dbReference type="EMBL" id="CACVKT020008447">
    <property type="protein sequence ID" value="CAC5415494.1"/>
    <property type="molecule type" value="Genomic_DNA"/>
</dbReference>
<reference evidence="12 13" key="1">
    <citation type="submission" date="2020-06" db="EMBL/GenBank/DDBJ databases">
        <authorList>
            <person name="Li R."/>
            <person name="Bekaert M."/>
        </authorList>
    </citation>
    <scope>NUCLEOTIDE SEQUENCE [LARGE SCALE GENOMIC DNA]</scope>
    <source>
        <strain evidence="13">wild</strain>
    </source>
</reference>
<dbReference type="Gene3D" id="2.60.40.10">
    <property type="entry name" value="Immunoglobulins"/>
    <property type="match status" value="2"/>
</dbReference>
<keyword evidence="8" id="KW-0325">Glycoprotein</keyword>
<keyword evidence="6" id="KW-1015">Disulfide bond</keyword>
<dbReference type="InterPro" id="IPR014756">
    <property type="entry name" value="Ig_E-set"/>
</dbReference>
<evidence type="ECO:0000313" key="12">
    <source>
        <dbReference type="EMBL" id="CAC5415494.1"/>
    </source>
</evidence>
<name>A0A6J8E3W1_MYTCO</name>
<keyword evidence="3" id="KW-0812">Transmembrane</keyword>
<proteinExistence type="predicted"/>
<evidence type="ECO:0000256" key="4">
    <source>
        <dbReference type="ARBA" id="ARBA00022989"/>
    </source>
</evidence>
<gene>
    <name evidence="12" type="ORF">MCOR_48188</name>
</gene>
<dbReference type="Pfam" id="PF01437">
    <property type="entry name" value="PSI"/>
    <property type="match status" value="1"/>
</dbReference>
<dbReference type="InterPro" id="IPR011009">
    <property type="entry name" value="Kinase-like_dom_sf"/>
</dbReference>
<feature type="binding site" evidence="10">
    <location>
        <position position="650"/>
    </location>
    <ligand>
        <name>ATP</name>
        <dbReference type="ChEBI" id="CHEBI:30616"/>
    </ligand>
</feature>
<keyword evidence="7" id="KW-0675">Receptor</keyword>
<comment type="subcellular location">
    <subcellularLocation>
        <location evidence="1">Membrane</location>
        <topology evidence="1">Single-pass membrane protein</topology>
    </subcellularLocation>
</comment>
<dbReference type="InterPro" id="IPR050122">
    <property type="entry name" value="RTK"/>
</dbReference>
<dbReference type="Proteomes" id="UP000507470">
    <property type="component" value="Unassembled WGS sequence"/>
</dbReference>
<dbReference type="SUPFAM" id="SSF56112">
    <property type="entry name" value="Protein kinase-like (PK-like)"/>
    <property type="match status" value="1"/>
</dbReference>
<dbReference type="SUPFAM" id="SSF81296">
    <property type="entry name" value="E set domains"/>
    <property type="match status" value="3"/>
</dbReference>
<accession>A0A6J8E3W1</accession>
<evidence type="ECO:0000256" key="8">
    <source>
        <dbReference type="ARBA" id="ARBA00023180"/>
    </source>
</evidence>